<dbReference type="EMBL" id="KY684105">
    <property type="protein sequence ID" value="ARF11023.1"/>
    <property type="molecule type" value="Genomic_DNA"/>
</dbReference>
<proteinExistence type="predicted"/>
<gene>
    <name evidence="1" type="ORF">Hokovirus_3_296</name>
</gene>
<evidence type="ECO:0000313" key="1">
    <source>
        <dbReference type="EMBL" id="ARF11023.1"/>
    </source>
</evidence>
<name>A0A1V0SH39_9VIRU</name>
<reference evidence="1" key="1">
    <citation type="journal article" date="2017" name="Science">
        <title>Giant viruses with an expanded complement of translation system components.</title>
        <authorList>
            <person name="Schulz F."/>
            <person name="Yutin N."/>
            <person name="Ivanova N.N."/>
            <person name="Ortega D.R."/>
            <person name="Lee T.K."/>
            <person name="Vierheilig J."/>
            <person name="Daims H."/>
            <person name="Horn M."/>
            <person name="Wagner M."/>
            <person name="Jensen G.J."/>
            <person name="Kyrpides N.C."/>
            <person name="Koonin E.V."/>
            <person name="Woyke T."/>
        </authorList>
    </citation>
    <scope>NUCLEOTIDE SEQUENCE</scope>
    <source>
        <strain evidence="1">HKV1</strain>
    </source>
</reference>
<protein>
    <submittedName>
        <fullName evidence="1">Uncharacterized protein</fullName>
    </submittedName>
</protein>
<sequence>MYKDYDNNCNIYTYRMHIKNEEYLCFHYTTLFVFEVLDYNIDKKYIFFSDFSKIFYETNEYIKLDYIAINKIKLQLHINTTFTNNFNFLDDQNNNINNNDYFEVFNKSIHVRNIEDSYNKNILIKGIQKN</sequence>
<accession>A0A1V0SH39</accession>
<organism evidence="1">
    <name type="scientific">Hokovirus HKV1</name>
    <dbReference type="NCBI Taxonomy" id="1977638"/>
    <lineage>
        <taxon>Viruses</taxon>
        <taxon>Varidnaviria</taxon>
        <taxon>Bamfordvirae</taxon>
        <taxon>Nucleocytoviricota</taxon>
        <taxon>Megaviricetes</taxon>
        <taxon>Imitervirales</taxon>
        <taxon>Mimiviridae</taxon>
        <taxon>Klosneuvirinae</taxon>
        <taxon>Hokovirus</taxon>
    </lineage>
</organism>